<dbReference type="Proteomes" id="UP000243579">
    <property type="component" value="Unassembled WGS sequence"/>
</dbReference>
<name>A0A1V9Z483_ACHHY</name>
<dbReference type="InterPro" id="IPR001810">
    <property type="entry name" value="F-box_dom"/>
</dbReference>
<dbReference type="PANTHER" id="PTHR12874">
    <property type="entry name" value="F-BOX ONLY PROTEIN 48-RELATED"/>
    <property type="match status" value="1"/>
</dbReference>
<dbReference type="CDD" id="cd09917">
    <property type="entry name" value="F-box_SF"/>
    <property type="match status" value="1"/>
</dbReference>
<keyword evidence="4" id="KW-1185">Reference proteome</keyword>
<dbReference type="OrthoDB" id="2117972at2759"/>
<dbReference type="InterPro" id="IPR036047">
    <property type="entry name" value="F-box-like_dom_sf"/>
</dbReference>
<evidence type="ECO:0000313" key="3">
    <source>
        <dbReference type="EMBL" id="OQR92804.1"/>
    </source>
</evidence>
<protein>
    <submittedName>
        <fullName evidence="3">F-box protein</fullName>
    </submittedName>
</protein>
<dbReference type="STRING" id="1202772.A0A1V9Z483"/>
<evidence type="ECO:0000256" key="1">
    <source>
        <dbReference type="ARBA" id="ARBA00022786"/>
    </source>
</evidence>
<accession>A0A1V9Z483</accession>
<dbReference type="GO" id="GO:0019005">
    <property type="term" value="C:SCF ubiquitin ligase complex"/>
    <property type="evidence" value="ECO:0007669"/>
    <property type="project" value="TreeGrafter"/>
</dbReference>
<dbReference type="Pfam" id="PF19270">
    <property type="entry name" value="FBO_C"/>
    <property type="match status" value="1"/>
</dbReference>
<keyword evidence="1" id="KW-0833">Ubl conjugation pathway</keyword>
<feature type="domain" description="F-box" evidence="2">
    <location>
        <begin position="96"/>
        <end position="142"/>
    </location>
</feature>
<evidence type="ECO:0000313" key="4">
    <source>
        <dbReference type="Proteomes" id="UP000243579"/>
    </source>
</evidence>
<gene>
    <name evidence="3" type="ORF">ACHHYP_03174</name>
</gene>
<dbReference type="AlphaFoldDB" id="A0A1V9Z483"/>
<dbReference type="GO" id="GO:0005737">
    <property type="term" value="C:cytoplasm"/>
    <property type="evidence" value="ECO:0007669"/>
    <property type="project" value="TreeGrafter"/>
</dbReference>
<proteinExistence type="predicted"/>
<dbReference type="Gene3D" id="1.20.1280.50">
    <property type="match status" value="1"/>
</dbReference>
<dbReference type="GO" id="GO:0031146">
    <property type="term" value="P:SCF-dependent proteasomal ubiquitin-dependent protein catabolic process"/>
    <property type="evidence" value="ECO:0007669"/>
    <property type="project" value="TreeGrafter"/>
</dbReference>
<evidence type="ECO:0000259" key="2">
    <source>
        <dbReference type="PROSITE" id="PS50181"/>
    </source>
</evidence>
<sequence length="243" mass="28242">MTLAPPPRPRTRRDEDAEALEQALNESLQPDFLAQIVQAENELRHMSIAPARPAPIAVDAAVVLPVVDDDDDDDDVPADFVPVAVASENLEDANENVPFCHLPERMITLILEYLDEDSIGLFSSTCHHFHHTASTEFVYEMMCQRVFTTQCRGRPVKLGKFTSWAHMFRSRPRVKYNGFYALRISYYKEPEWNMWTDLPKNAILQAIYYRYFNFRNDGTFLYAMTHRHPRETAELMRHMDKET</sequence>
<feature type="non-terminal residue" evidence="3">
    <location>
        <position position="243"/>
    </location>
</feature>
<comment type="caution">
    <text evidence="3">The sequence shown here is derived from an EMBL/GenBank/DDBJ whole genome shotgun (WGS) entry which is preliminary data.</text>
</comment>
<organism evidence="3 4">
    <name type="scientific">Achlya hypogyna</name>
    <name type="common">Oomycete</name>
    <name type="synonym">Protoachlya hypogyna</name>
    <dbReference type="NCBI Taxonomy" id="1202772"/>
    <lineage>
        <taxon>Eukaryota</taxon>
        <taxon>Sar</taxon>
        <taxon>Stramenopiles</taxon>
        <taxon>Oomycota</taxon>
        <taxon>Saprolegniomycetes</taxon>
        <taxon>Saprolegniales</taxon>
        <taxon>Achlyaceae</taxon>
        <taxon>Achlya</taxon>
    </lineage>
</organism>
<dbReference type="PROSITE" id="PS50181">
    <property type="entry name" value="FBOX"/>
    <property type="match status" value="1"/>
</dbReference>
<dbReference type="InterPro" id="IPR045464">
    <property type="entry name" value="Hrt3/FBXO9_C"/>
</dbReference>
<reference evidence="3 4" key="1">
    <citation type="journal article" date="2014" name="Genome Biol. Evol.">
        <title>The secreted proteins of Achlya hypogyna and Thraustotheca clavata identify the ancestral oomycete secretome and reveal gene acquisitions by horizontal gene transfer.</title>
        <authorList>
            <person name="Misner I."/>
            <person name="Blouin N."/>
            <person name="Leonard G."/>
            <person name="Richards T.A."/>
            <person name="Lane C.E."/>
        </authorList>
    </citation>
    <scope>NUCLEOTIDE SEQUENCE [LARGE SCALE GENOMIC DNA]</scope>
    <source>
        <strain evidence="3 4">ATCC 48635</strain>
    </source>
</reference>
<dbReference type="PANTHER" id="PTHR12874:SF9">
    <property type="entry name" value="F-BOX ONLY PROTEIN 48"/>
    <property type="match status" value="1"/>
</dbReference>
<dbReference type="SUPFAM" id="SSF81383">
    <property type="entry name" value="F-box domain"/>
    <property type="match status" value="1"/>
</dbReference>
<dbReference type="EMBL" id="JNBR01000441">
    <property type="protein sequence ID" value="OQR92804.1"/>
    <property type="molecule type" value="Genomic_DNA"/>
</dbReference>